<evidence type="ECO:0008006" key="4">
    <source>
        <dbReference type="Google" id="ProtNLM"/>
    </source>
</evidence>
<dbReference type="AlphaFoldDB" id="A0A9N8ED16"/>
<feature type="signal peptide" evidence="1">
    <location>
        <begin position="1"/>
        <end position="16"/>
    </location>
</feature>
<sequence>MIRSMILLALLGMAAAWSAGYQTGGYMNNGYSSPIIADQDSPYHITSDAFESNRREFFSPRYNTNSRSMSNYYYPRNYNYGGGNYSPYYDDNMYSSNKYGYDQGRYYRYRPNRYGNMNGYGNGYSNYGNGYSNYGGYGNGYSNYGGYGNGYNNYGYNNYHNDYGYDYGRSGGRNNALTSGRNSGDYWSYSQTPRVGKGGYGPSNAYRYY</sequence>
<name>A0A9N8ED16_9STRA</name>
<dbReference type="EMBL" id="CAICTM010000995">
    <property type="protein sequence ID" value="CAB9519201.1"/>
    <property type="molecule type" value="Genomic_DNA"/>
</dbReference>
<feature type="chain" id="PRO_5040160096" description="Prisilkin-39" evidence="1">
    <location>
        <begin position="17"/>
        <end position="209"/>
    </location>
</feature>
<proteinExistence type="predicted"/>
<organism evidence="2 3">
    <name type="scientific">Seminavis robusta</name>
    <dbReference type="NCBI Taxonomy" id="568900"/>
    <lineage>
        <taxon>Eukaryota</taxon>
        <taxon>Sar</taxon>
        <taxon>Stramenopiles</taxon>
        <taxon>Ochrophyta</taxon>
        <taxon>Bacillariophyta</taxon>
        <taxon>Bacillariophyceae</taxon>
        <taxon>Bacillariophycidae</taxon>
        <taxon>Naviculales</taxon>
        <taxon>Naviculaceae</taxon>
        <taxon>Seminavis</taxon>
    </lineage>
</organism>
<protein>
    <recommendedName>
        <fullName evidence="4">Prisilkin-39</fullName>
    </recommendedName>
</protein>
<dbReference type="Proteomes" id="UP001153069">
    <property type="component" value="Unassembled WGS sequence"/>
</dbReference>
<keyword evidence="3" id="KW-1185">Reference proteome</keyword>
<evidence type="ECO:0000313" key="2">
    <source>
        <dbReference type="EMBL" id="CAB9519201.1"/>
    </source>
</evidence>
<comment type="caution">
    <text evidence="2">The sequence shown here is derived from an EMBL/GenBank/DDBJ whole genome shotgun (WGS) entry which is preliminary data.</text>
</comment>
<evidence type="ECO:0000256" key="1">
    <source>
        <dbReference type="SAM" id="SignalP"/>
    </source>
</evidence>
<evidence type="ECO:0000313" key="3">
    <source>
        <dbReference type="Proteomes" id="UP001153069"/>
    </source>
</evidence>
<accession>A0A9N8ED16</accession>
<gene>
    <name evidence="2" type="ORF">SEMRO_997_G229390.1</name>
</gene>
<keyword evidence="1" id="KW-0732">Signal</keyword>
<reference evidence="2" key="1">
    <citation type="submission" date="2020-06" db="EMBL/GenBank/DDBJ databases">
        <authorList>
            <consortium name="Plant Systems Biology data submission"/>
        </authorList>
    </citation>
    <scope>NUCLEOTIDE SEQUENCE</scope>
    <source>
        <strain evidence="2">D6</strain>
    </source>
</reference>